<keyword evidence="4" id="KW-1185">Reference proteome</keyword>
<dbReference type="SUPFAM" id="SSF53955">
    <property type="entry name" value="Lysozyme-like"/>
    <property type="match status" value="1"/>
</dbReference>
<reference evidence="3 4" key="1">
    <citation type="submission" date="2023-05" db="EMBL/GenBank/DDBJ databases">
        <title>Flavobacterium sedimenti sp. nov., isolated from the sediment.</title>
        <authorList>
            <person name="Wu N."/>
        </authorList>
    </citation>
    <scope>NUCLEOTIDE SEQUENCE [LARGE SCALE GENOMIC DNA]</scope>
    <source>
        <strain evidence="3 4">YZ-48</strain>
    </source>
</reference>
<feature type="domain" description="Peptidoglycan binding" evidence="2">
    <location>
        <begin position="97"/>
        <end position="159"/>
    </location>
</feature>
<organism evidence="3 4">
    <name type="scientific">Flavobacterium sedimenticola</name>
    <dbReference type="NCBI Taxonomy" id="3043286"/>
    <lineage>
        <taxon>Bacteria</taxon>
        <taxon>Pseudomonadati</taxon>
        <taxon>Bacteroidota</taxon>
        <taxon>Flavobacteriia</taxon>
        <taxon>Flavobacteriales</taxon>
        <taxon>Flavobacteriaceae</taxon>
        <taxon>Flavobacterium</taxon>
    </lineage>
</organism>
<proteinExistence type="predicted"/>
<gene>
    <name evidence="3" type="ORF">QHT84_07695</name>
</gene>
<dbReference type="Gene3D" id="1.20.141.10">
    <property type="entry name" value="Chitosanase, subunit A, domain 1"/>
    <property type="match status" value="1"/>
</dbReference>
<evidence type="ECO:0000259" key="1">
    <source>
        <dbReference type="Pfam" id="PF05838"/>
    </source>
</evidence>
<evidence type="ECO:0000313" key="3">
    <source>
        <dbReference type="EMBL" id="MDI9257296.1"/>
    </source>
</evidence>
<dbReference type="RefSeq" id="WP_283238977.1">
    <property type="nucleotide sequence ID" value="NZ_JASGBP010000003.1"/>
</dbReference>
<dbReference type="Pfam" id="PF05838">
    <property type="entry name" value="Glyco_hydro_108"/>
    <property type="match status" value="1"/>
</dbReference>
<evidence type="ECO:0000259" key="2">
    <source>
        <dbReference type="Pfam" id="PF09374"/>
    </source>
</evidence>
<sequence length="166" mass="19591">MNKERFKEIYTHTLKWEGGDKLHNVAGDSGGWTKYGIAYNHNKKHFESLDEFKEMTLEKASTIAYQNYFKPLNLELVPEDCQAMYFDMAFNMGVKTAIKCVQRALKLTADGIIGEKTKAAMEQLDKEQLFYQRMLYYQKIVENDRTQNKFLKGWKNRAEYFLKKDI</sequence>
<evidence type="ECO:0000313" key="4">
    <source>
        <dbReference type="Proteomes" id="UP001230035"/>
    </source>
</evidence>
<dbReference type="Proteomes" id="UP001230035">
    <property type="component" value="Unassembled WGS sequence"/>
</dbReference>
<protein>
    <submittedName>
        <fullName evidence="3">Glycosyl hydrolase 108 family protein</fullName>
    </submittedName>
</protein>
<dbReference type="InterPro" id="IPR023346">
    <property type="entry name" value="Lysozyme-like_dom_sf"/>
</dbReference>
<accession>A0ABT6XQF7</accession>
<comment type="caution">
    <text evidence="3">The sequence shown here is derived from an EMBL/GenBank/DDBJ whole genome shotgun (WGS) entry which is preliminary data.</text>
</comment>
<dbReference type="InterPro" id="IPR018537">
    <property type="entry name" value="Peptidoglycan-bd_3"/>
</dbReference>
<keyword evidence="3" id="KW-0378">Hydrolase</keyword>
<dbReference type="EMBL" id="JASGBP010000003">
    <property type="protein sequence ID" value="MDI9257296.1"/>
    <property type="molecule type" value="Genomic_DNA"/>
</dbReference>
<name>A0ABT6XQF7_9FLAO</name>
<dbReference type="Pfam" id="PF09374">
    <property type="entry name" value="PG_binding_3"/>
    <property type="match status" value="1"/>
</dbReference>
<feature type="domain" description="TtsA-like Glycoside hydrolase family 108" evidence="1">
    <location>
        <begin position="11"/>
        <end position="93"/>
    </location>
</feature>
<dbReference type="InterPro" id="IPR008565">
    <property type="entry name" value="TtsA-like_GH18_dom"/>
</dbReference>
<dbReference type="GO" id="GO:0016787">
    <property type="term" value="F:hydrolase activity"/>
    <property type="evidence" value="ECO:0007669"/>
    <property type="project" value="UniProtKB-KW"/>
</dbReference>